<keyword evidence="9" id="KW-0805">Transcription regulation</keyword>
<dbReference type="EMBL" id="FZNT01000014">
    <property type="protein sequence ID" value="SNR78902.1"/>
    <property type="molecule type" value="Genomic_DNA"/>
</dbReference>
<dbReference type="GO" id="GO:0003700">
    <property type="term" value="F:DNA-binding transcription factor activity"/>
    <property type="evidence" value="ECO:0007669"/>
    <property type="project" value="InterPro"/>
</dbReference>
<dbReference type="Proteomes" id="UP000198384">
    <property type="component" value="Unassembled WGS sequence"/>
</dbReference>
<dbReference type="EC" id="2.7.13.3" evidence="2"/>
<dbReference type="PRINTS" id="PR00344">
    <property type="entry name" value="BCTRLSENSOR"/>
</dbReference>
<keyword evidence="3 12" id="KW-0597">Phosphoprotein</keyword>
<evidence type="ECO:0000256" key="10">
    <source>
        <dbReference type="ARBA" id="ARBA00023125"/>
    </source>
</evidence>
<feature type="domain" description="HTH araC/xylS-type" evidence="14">
    <location>
        <begin position="1265"/>
        <end position="1364"/>
    </location>
</feature>
<keyword evidence="4" id="KW-0808">Transferase</keyword>
<dbReference type="Pfam" id="PF12833">
    <property type="entry name" value="HTH_18"/>
    <property type="match status" value="1"/>
</dbReference>
<evidence type="ECO:0000256" key="5">
    <source>
        <dbReference type="ARBA" id="ARBA00022741"/>
    </source>
</evidence>
<evidence type="ECO:0000259" key="16">
    <source>
        <dbReference type="PROSITE" id="PS50110"/>
    </source>
</evidence>
<dbReference type="Gene3D" id="2.130.10.10">
    <property type="entry name" value="YVTN repeat-like/Quinoprotein amine dehydrogenase"/>
    <property type="match status" value="3"/>
</dbReference>
<dbReference type="InterPro" id="IPR011047">
    <property type="entry name" value="Quinoprotein_ADH-like_sf"/>
</dbReference>
<dbReference type="InterPro" id="IPR004358">
    <property type="entry name" value="Sig_transdc_His_kin-like_C"/>
</dbReference>
<dbReference type="InterPro" id="IPR009057">
    <property type="entry name" value="Homeodomain-like_sf"/>
</dbReference>
<dbReference type="SUPFAM" id="SSF47384">
    <property type="entry name" value="Homodimeric domain of signal transducing histidine kinase"/>
    <property type="match status" value="1"/>
</dbReference>
<dbReference type="Pfam" id="PF00512">
    <property type="entry name" value="HisKA"/>
    <property type="match status" value="1"/>
</dbReference>
<proteinExistence type="predicted"/>
<dbReference type="OrthoDB" id="1522078at2"/>
<dbReference type="PROSITE" id="PS50109">
    <property type="entry name" value="HIS_KIN"/>
    <property type="match status" value="1"/>
</dbReference>
<evidence type="ECO:0000256" key="7">
    <source>
        <dbReference type="ARBA" id="ARBA00022840"/>
    </source>
</evidence>
<evidence type="ECO:0000313" key="18">
    <source>
        <dbReference type="Proteomes" id="UP000198384"/>
    </source>
</evidence>
<dbReference type="SMART" id="SM00387">
    <property type="entry name" value="HATPase_c"/>
    <property type="match status" value="1"/>
</dbReference>
<keyword evidence="18" id="KW-1185">Reference proteome</keyword>
<dbReference type="FunFam" id="1.10.287.130:FF:000034">
    <property type="entry name" value="Two-component system sensor histidine kinase/response regulator"/>
    <property type="match status" value="1"/>
</dbReference>
<name>A0A238Z6X8_9FLAO</name>
<dbReference type="CDD" id="cd17574">
    <property type="entry name" value="REC_OmpR"/>
    <property type="match status" value="1"/>
</dbReference>
<dbReference type="InterPro" id="IPR015943">
    <property type="entry name" value="WD40/YVTN_repeat-like_dom_sf"/>
</dbReference>
<dbReference type="CDD" id="cd00082">
    <property type="entry name" value="HisKA"/>
    <property type="match status" value="1"/>
</dbReference>
<dbReference type="InterPro" id="IPR036890">
    <property type="entry name" value="HATPase_C_sf"/>
</dbReference>
<dbReference type="GO" id="GO:0000155">
    <property type="term" value="F:phosphorelay sensor kinase activity"/>
    <property type="evidence" value="ECO:0007669"/>
    <property type="project" value="InterPro"/>
</dbReference>
<evidence type="ECO:0000256" key="4">
    <source>
        <dbReference type="ARBA" id="ARBA00022679"/>
    </source>
</evidence>
<dbReference type="SMART" id="SM00388">
    <property type="entry name" value="HisKA"/>
    <property type="match status" value="1"/>
</dbReference>
<dbReference type="Pfam" id="PF02518">
    <property type="entry name" value="HATPase_c"/>
    <property type="match status" value="1"/>
</dbReference>
<keyword evidence="11" id="KW-0804">Transcription</keyword>
<dbReference type="InterPro" id="IPR001789">
    <property type="entry name" value="Sig_transdc_resp-reg_receiver"/>
</dbReference>
<dbReference type="RefSeq" id="WP_089382960.1">
    <property type="nucleotide sequence ID" value="NZ_FZNT01000014.1"/>
</dbReference>
<dbReference type="GO" id="GO:0005524">
    <property type="term" value="F:ATP binding"/>
    <property type="evidence" value="ECO:0007669"/>
    <property type="project" value="UniProtKB-KW"/>
</dbReference>
<dbReference type="FunFam" id="2.60.40.10:FF:000791">
    <property type="entry name" value="Two-component system sensor histidine kinase/response regulator"/>
    <property type="match status" value="1"/>
</dbReference>
<keyword evidence="13" id="KW-1133">Transmembrane helix</keyword>
<dbReference type="InterPro" id="IPR011110">
    <property type="entry name" value="Reg_prop"/>
</dbReference>
<dbReference type="Gene3D" id="3.40.50.2300">
    <property type="match status" value="1"/>
</dbReference>
<dbReference type="CDD" id="cd00075">
    <property type="entry name" value="HATPase"/>
    <property type="match status" value="1"/>
</dbReference>
<evidence type="ECO:0000313" key="17">
    <source>
        <dbReference type="EMBL" id="SNR78902.1"/>
    </source>
</evidence>
<dbReference type="Gene3D" id="3.30.565.10">
    <property type="entry name" value="Histidine kinase-like ATPase, C-terminal domain"/>
    <property type="match status" value="1"/>
</dbReference>
<dbReference type="InterPro" id="IPR003661">
    <property type="entry name" value="HisK_dim/P_dom"/>
</dbReference>
<dbReference type="FunFam" id="3.30.565.10:FF:000037">
    <property type="entry name" value="Hybrid sensor histidine kinase/response regulator"/>
    <property type="match status" value="1"/>
</dbReference>
<dbReference type="InterPro" id="IPR018062">
    <property type="entry name" value="HTH_AraC-typ_CS"/>
</dbReference>
<dbReference type="PROSITE" id="PS01124">
    <property type="entry name" value="HTH_ARAC_FAMILY_2"/>
    <property type="match status" value="1"/>
</dbReference>
<gene>
    <name evidence="17" type="ORF">SAMN06265371_11411</name>
</gene>
<dbReference type="GO" id="GO:0043565">
    <property type="term" value="F:sequence-specific DNA binding"/>
    <property type="evidence" value="ECO:0007669"/>
    <property type="project" value="InterPro"/>
</dbReference>
<organism evidence="17 18">
    <name type="scientific">Lutibacter agarilyticus</name>
    <dbReference type="NCBI Taxonomy" id="1109740"/>
    <lineage>
        <taxon>Bacteria</taxon>
        <taxon>Pseudomonadati</taxon>
        <taxon>Bacteroidota</taxon>
        <taxon>Flavobacteriia</taxon>
        <taxon>Flavobacteriales</taxon>
        <taxon>Flavobacteriaceae</taxon>
        <taxon>Lutibacter</taxon>
    </lineage>
</organism>
<evidence type="ECO:0000256" key="12">
    <source>
        <dbReference type="PROSITE-ProRule" id="PRU00169"/>
    </source>
</evidence>
<feature type="domain" description="Histidine kinase" evidence="15">
    <location>
        <begin position="851"/>
        <end position="1071"/>
    </location>
</feature>
<feature type="domain" description="Response regulatory" evidence="16">
    <location>
        <begin position="1118"/>
        <end position="1233"/>
    </location>
</feature>
<dbReference type="Pfam" id="PF00072">
    <property type="entry name" value="Response_reg"/>
    <property type="match status" value="1"/>
</dbReference>
<dbReference type="SUPFAM" id="SSF46689">
    <property type="entry name" value="Homeodomain-like"/>
    <property type="match status" value="1"/>
</dbReference>
<dbReference type="PROSITE" id="PS00041">
    <property type="entry name" value="HTH_ARAC_FAMILY_1"/>
    <property type="match status" value="1"/>
</dbReference>
<dbReference type="Gene3D" id="2.60.40.10">
    <property type="entry name" value="Immunoglobulins"/>
    <property type="match status" value="1"/>
</dbReference>
<keyword evidence="5" id="KW-0547">Nucleotide-binding</keyword>
<evidence type="ECO:0000256" key="2">
    <source>
        <dbReference type="ARBA" id="ARBA00012438"/>
    </source>
</evidence>
<feature type="modified residue" description="4-aspartylphosphate" evidence="12">
    <location>
        <position position="1166"/>
    </location>
</feature>
<evidence type="ECO:0000256" key="6">
    <source>
        <dbReference type="ARBA" id="ARBA00022777"/>
    </source>
</evidence>
<dbReference type="InterPro" id="IPR011123">
    <property type="entry name" value="Y_Y_Y"/>
</dbReference>
<keyword evidence="8" id="KW-0902">Two-component regulatory system</keyword>
<dbReference type="InterPro" id="IPR005467">
    <property type="entry name" value="His_kinase_dom"/>
</dbReference>
<accession>A0A238Z6X8</accession>
<evidence type="ECO:0000256" key="13">
    <source>
        <dbReference type="SAM" id="Phobius"/>
    </source>
</evidence>
<dbReference type="InterPro" id="IPR003594">
    <property type="entry name" value="HATPase_dom"/>
</dbReference>
<keyword evidence="7" id="KW-0067">ATP-binding</keyword>
<evidence type="ECO:0000256" key="8">
    <source>
        <dbReference type="ARBA" id="ARBA00023012"/>
    </source>
</evidence>
<dbReference type="SUPFAM" id="SSF50998">
    <property type="entry name" value="Quinoprotein alcohol dehydrogenase-like"/>
    <property type="match status" value="1"/>
</dbReference>
<dbReference type="Gene3D" id="1.10.287.130">
    <property type="match status" value="1"/>
</dbReference>
<keyword evidence="6" id="KW-0418">Kinase</keyword>
<dbReference type="Pfam" id="PF07495">
    <property type="entry name" value="Y_Y_Y"/>
    <property type="match status" value="1"/>
</dbReference>
<dbReference type="Pfam" id="PF07494">
    <property type="entry name" value="Reg_prop"/>
    <property type="match status" value="4"/>
</dbReference>
<dbReference type="Gene3D" id="1.10.10.60">
    <property type="entry name" value="Homeodomain-like"/>
    <property type="match status" value="1"/>
</dbReference>
<keyword evidence="13" id="KW-0472">Membrane</keyword>
<dbReference type="PANTHER" id="PTHR43547:SF2">
    <property type="entry name" value="HYBRID SIGNAL TRANSDUCTION HISTIDINE KINASE C"/>
    <property type="match status" value="1"/>
</dbReference>
<keyword evidence="10" id="KW-0238">DNA-binding</keyword>
<evidence type="ECO:0000256" key="9">
    <source>
        <dbReference type="ARBA" id="ARBA00023015"/>
    </source>
</evidence>
<reference evidence="17 18" key="1">
    <citation type="submission" date="2017-06" db="EMBL/GenBank/DDBJ databases">
        <authorList>
            <person name="Kim H.J."/>
            <person name="Triplett B.A."/>
        </authorList>
    </citation>
    <scope>NUCLEOTIDE SEQUENCE [LARGE SCALE GENOMIC DNA]</scope>
    <source>
        <strain evidence="17 18">DSM 29150</strain>
    </source>
</reference>
<dbReference type="InterPro" id="IPR018060">
    <property type="entry name" value="HTH_AraC"/>
</dbReference>
<dbReference type="PROSITE" id="PS50110">
    <property type="entry name" value="RESPONSE_REGULATORY"/>
    <property type="match status" value="1"/>
</dbReference>
<dbReference type="SUPFAM" id="SSF55874">
    <property type="entry name" value="ATPase domain of HSP90 chaperone/DNA topoisomerase II/histidine kinase"/>
    <property type="match status" value="1"/>
</dbReference>
<dbReference type="SMART" id="SM00342">
    <property type="entry name" value="HTH_ARAC"/>
    <property type="match status" value="1"/>
</dbReference>
<feature type="transmembrane region" description="Helical" evidence="13">
    <location>
        <begin position="797"/>
        <end position="818"/>
    </location>
</feature>
<dbReference type="PANTHER" id="PTHR43547">
    <property type="entry name" value="TWO-COMPONENT HISTIDINE KINASE"/>
    <property type="match status" value="1"/>
</dbReference>
<dbReference type="SMART" id="SM00448">
    <property type="entry name" value="REC"/>
    <property type="match status" value="1"/>
</dbReference>
<evidence type="ECO:0000259" key="14">
    <source>
        <dbReference type="PROSITE" id="PS01124"/>
    </source>
</evidence>
<dbReference type="SUPFAM" id="SSF63829">
    <property type="entry name" value="Calcium-dependent phosphotriesterase"/>
    <property type="match status" value="2"/>
</dbReference>
<sequence length="1373" mass="156489">MQRNFNLFLVLILIFLQGFSQTANYRFRNLSTSNGLSQSSVIVIHQDKLGQMWFGTRDGLNKYDGTHFKIFRNNPKDSTTISNSDILAIEEDSEGTIWIGTYNGLNRYNPVKNSFKKYFHTNATGSLSNNTIWSIQEIKNEIWVATSNGISIFNKTTGVFQNVFHQPSNTKSIPSNFVSKIIETENGEIWVGTSKGLCKLEKRDGTNFVFRHFTPLLKDLDEKLYVQEIIEDAQNNLWIGTKTNGLFKLNNKQTKLISVFKSKQGSNLEKDFRAIAIDKEGDLWFGTNSGVYVLNPEKNNQKEPLNWIENKNISKIKSIYTDKKGSVWVGTYFGGVHIWDETNMNFTNLNKNTEKNSLSYNVVGSMVLDAEKNIYFGTEGGGITILNNKTNTTSYLNTANVKELPTNNIKTLLLNNKEDLWIGTVDKGLIVYNLKNKTTANKQLSAELKDLLEDVGVYVLKKESDSVIWIGTFGNGLIRYNTNKKLVKVYKNELGQISSLTNNRVRSLLIDSKKQIWIGTQSGLNLIPSPNSTTNQVKIQHFFFDNEALSGDDILTLFEDSKGAIWVGTKAKGFYVLKKGKFERKIINDGDVEITSIHSVLEDANQNLWLSTNNGIVKFNTKTSETSIYGETDGLVSNEFNDNSSLKLNDNQLYFGGPAGVSYFDPENIVSNSYVPQVILTNFKIQNKTVEVGSDKKDILTKSIEYTKNITLNYNMANFTITYAIPNFINSANNEYSYRLVGLENEWITTSNTEASYTIQTAGTYVFEIKGANNNGVWNTQPTKLKIVVLPAPWKSWWAFLLYTIIIALALFGLTVFLKSKAKLKLELDLEHIENERNEEINQAKLQFFTNISHEFRTPLTLILGPLQQLLLNYKGSNKMYKKLLVIESSANHLLQLINRLMDFRKLENNQFKLQSAEGNIVKFLKEIYFSFSEYAKDGNYNYTFEASDDSVLVYYDRSKLERVFYNLISNAFRFTSKGGNIKFKVNKDDTHIYITVEDNGVGISEEYVDKIFDRFFEIAIHNNQKEGYNKGTGIGLSIAKNIVTLHKGTIKVKNNNEQGTTFEVALPLGREHLLDEEILTDFKTSDDLSQYITQLESKVVDLNDDIEDLVAKEDKPIVLIVEDNKPLRSFIKNLLKDECKVIEAENGKVGLKKALEIIPDLVISDVIMPEMVGTEMCSKIKENLKTSHIPVMLLTARSSLIYKFEGLESGADEYISKPFNIKEFKLKVKNMLEVVKRLKSKFSKENNLAPSEITVSSVDEQLLKKAFKIVEDNISNEQFDIPFFCDELGVSRTMLFTKIKAWTNFTPNDFIQEIRMKRAIQLLEQNKINISQISYKVGFKNPKYFSKCFQKKYGKTPSEYQRKFSNNFPEEL</sequence>
<evidence type="ECO:0000256" key="3">
    <source>
        <dbReference type="ARBA" id="ARBA00022553"/>
    </source>
</evidence>
<protein>
    <recommendedName>
        <fullName evidence="2">histidine kinase</fullName>
        <ecNumber evidence="2">2.7.13.3</ecNumber>
    </recommendedName>
</protein>
<dbReference type="InterPro" id="IPR013783">
    <property type="entry name" value="Ig-like_fold"/>
</dbReference>
<evidence type="ECO:0000259" key="15">
    <source>
        <dbReference type="PROSITE" id="PS50109"/>
    </source>
</evidence>
<dbReference type="InterPro" id="IPR011006">
    <property type="entry name" value="CheY-like_superfamily"/>
</dbReference>
<evidence type="ECO:0000256" key="1">
    <source>
        <dbReference type="ARBA" id="ARBA00000085"/>
    </source>
</evidence>
<dbReference type="SUPFAM" id="SSF52172">
    <property type="entry name" value="CheY-like"/>
    <property type="match status" value="1"/>
</dbReference>
<evidence type="ECO:0000256" key="11">
    <source>
        <dbReference type="ARBA" id="ARBA00023163"/>
    </source>
</evidence>
<keyword evidence="13" id="KW-0812">Transmembrane</keyword>
<dbReference type="InterPro" id="IPR036097">
    <property type="entry name" value="HisK_dim/P_sf"/>
</dbReference>
<comment type="catalytic activity">
    <reaction evidence="1">
        <text>ATP + protein L-histidine = ADP + protein N-phospho-L-histidine.</text>
        <dbReference type="EC" id="2.7.13.3"/>
    </reaction>
</comment>